<feature type="transmembrane region" description="Helical" evidence="1">
    <location>
        <begin position="25"/>
        <end position="49"/>
    </location>
</feature>
<organism evidence="2">
    <name type="scientific">bioreactor metagenome</name>
    <dbReference type="NCBI Taxonomy" id="1076179"/>
    <lineage>
        <taxon>unclassified sequences</taxon>
        <taxon>metagenomes</taxon>
        <taxon>ecological metagenomes</taxon>
    </lineage>
</organism>
<sequence length="144" mass="16340">MGIGSDGPSIHCRPSKIKVLFRKNFWVLSSLHLFPPETIILFSTIPPIWPPLSSSFGSGTPLVTLHEKVLIILFLLLFGFESHSCILFTVSWLSFPLLQKKLSFIVTNRKKLNILILYDLYISKLLMKSLIIWRSAGRSIGIKD</sequence>
<accession>A0A645EN13</accession>
<evidence type="ECO:0000256" key="1">
    <source>
        <dbReference type="SAM" id="Phobius"/>
    </source>
</evidence>
<reference evidence="2" key="1">
    <citation type="submission" date="2019-08" db="EMBL/GenBank/DDBJ databases">
        <authorList>
            <person name="Kucharzyk K."/>
            <person name="Murdoch R.W."/>
            <person name="Higgins S."/>
            <person name="Loffler F."/>
        </authorList>
    </citation>
    <scope>NUCLEOTIDE SEQUENCE</scope>
</reference>
<feature type="transmembrane region" description="Helical" evidence="1">
    <location>
        <begin position="69"/>
        <end position="93"/>
    </location>
</feature>
<name>A0A645EN13_9ZZZZ</name>
<dbReference type="AlphaFoldDB" id="A0A645EN13"/>
<keyword evidence="1" id="KW-0472">Membrane</keyword>
<protein>
    <submittedName>
        <fullName evidence="2">Uncharacterized protein</fullName>
    </submittedName>
</protein>
<evidence type="ECO:0000313" key="2">
    <source>
        <dbReference type="EMBL" id="MPN03207.1"/>
    </source>
</evidence>
<gene>
    <name evidence="2" type="ORF">SDC9_150433</name>
</gene>
<comment type="caution">
    <text evidence="2">The sequence shown here is derived from an EMBL/GenBank/DDBJ whole genome shotgun (WGS) entry which is preliminary data.</text>
</comment>
<keyword evidence="1" id="KW-0812">Transmembrane</keyword>
<keyword evidence="1" id="KW-1133">Transmembrane helix</keyword>
<proteinExistence type="predicted"/>
<dbReference type="EMBL" id="VSSQ01049134">
    <property type="protein sequence ID" value="MPN03207.1"/>
    <property type="molecule type" value="Genomic_DNA"/>
</dbReference>
<feature type="transmembrane region" description="Helical" evidence="1">
    <location>
        <begin position="114"/>
        <end position="133"/>
    </location>
</feature>